<keyword evidence="2" id="KW-1185">Reference proteome</keyword>
<reference evidence="1 2" key="1">
    <citation type="submission" date="2016-10" db="EMBL/GenBank/DDBJ databases">
        <authorList>
            <person name="de Groot N.N."/>
        </authorList>
    </citation>
    <scope>NUCLEOTIDE SEQUENCE [LARGE SCALE GENOMIC DNA]</scope>
    <source>
        <strain evidence="1 2">NE2</strain>
    </source>
</reference>
<evidence type="ECO:0000313" key="2">
    <source>
        <dbReference type="Proteomes" id="UP000198755"/>
    </source>
</evidence>
<proteinExistence type="predicted"/>
<accession>A0A1I4CTF1</accession>
<dbReference type="Proteomes" id="UP000198755">
    <property type="component" value="Unassembled WGS sequence"/>
</dbReference>
<gene>
    <name evidence="1" type="ORF">SAMN05444581_12712</name>
</gene>
<organism evidence="1 2">
    <name type="scientific">Methylocapsa palsarum</name>
    <dbReference type="NCBI Taxonomy" id="1612308"/>
    <lineage>
        <taxon>Bacteria</taxon>
        <taxon>Pseudomonadati</taxon>
        <taxon>Pseudomonadota</taxon>
        <taxon>Alphaproteobacteria</taxon>
        <taxon>Hyphomicrobiales</taxon>
        <taxon>Beijerinckiaceae</taxon>
        <taxon>Methylocapsa</taxon>
    </lineage>
</organism>
<dbReference type="EMBL" id="FOSN01000027">
    <property type="protein sequence ID" value="SFK83306.1"/>
    <property type="molecule type" value="Genomic_DNA"/>
</dbReference>
<name>A0A1I4CTF1_9HYPH</name>
<dbReference type="AlphaFoldDB" id="A0A1I4CTF1"/>
<evidence type="ECO:0000313" key="1">
    <source>
        <dbReference type="EMBL" id="SFK83306.1"/>
    </source>
</evidence>
<protein>
    <submittedName>
        <fullName evidence="1">Uncharacterized protein</fullName>
    </submittedName>
</protein>
<dbReference type="STRING" id="1612308.SAMN05444581_12712"/>
<sequence>MSVRSFDNAHREVWEGLGPREGMERMFEFLTQIATDTAADKATEPKSREALTSSVDRIKFECTFMKANLSDDECRRVWTLLGLAYEIGTFSGFLDEGVKEPAESIRGYTNQKKSVAKRAEKKLLWQKHALDLAIKARKKNGTLSQQDLAQNLESKKGWPDDNLPSRSLLIQAIRGWEKSGELPPRRKV</sequence>